<evidence type="ECO:0000256" key="1">
    <source>
        <dbReference type="SAM" id="MobiDB-lite"/>
    </source>
</evidence>
<evidence type="ECO:0000313" key="2">
    <source>
        <dbReference type="EMBL" id="KAH3894385.1"/>
    </source>
</evidence>
<gene>
    <name evidence="2" type="ORF">DPMN_018542</name>
</gene>
<feature type="region of interest" description="Disordered" evidence="1">
    <location>
        <begin position="1"/>
        <end position="50"/>
    </location>
</feature>
<comment type="caution">
    <text evidence="2">The sequence shown here is derived from an EMBL/GenBank/DDBJ whole genome shotgun (WGS) entry which is preliminary data.</text>
</comment>
<reference evidence="2" key="1">
    <citation type="journal article" date="2019" name="bioRxiv">
        <title>The Genome of the Zebra Mussel, Dreissena polymorpha: A Resource for Invasive Species Research.</title>
        <authorList>
            <person name="McCartney M.A."/>
            <person name="Auch B."/>
            <person name="Kono T."/>
            <person name="Mallez S."/>
            <person name="Zhang Y."/>
            <person name="Obille A."/>
            <person name="Becker A."/>
            <person name="Abrahante J.E."/>
            <person name="Garbe J."/>
            <person name="Badalamenti J.P."/>
            <person name="Herman A."/>
            <person name="Mangelson H."/>
            <person name="Liachko I."/>
            <person name="Sullivan S."/>
            <person name="Sone E.D."/>
            <person name="Koren S."/>
            <person name="Silverstein K.A.T."/>
            <person name="Beckman K.B."/>
            <person name="Gohl D.M."/>
        </authorList>
    </citation>
    <scope>NUCLEOTIDE SEQUENCE</scope>
    <source>
        <strain evidence="2">Duluth1</strain>
        <tissue evidence="2">Whole animal</tissue>
    </source>
</reference>
<protein>
    <submittedName>
        <fullName evidence="2">Uncharacterized protein</fullName>
    </submittedName>
</protein>
<feature type="region of interest" description="Disordered" evidence="1">
    <location>
        <begin position="173"/>
        <end position="268"/>
    </location>
</feature>
<accession>A0A9D4NHH5</accession>
<organism evidence="2 3">
    <name type="scientific">Dreissena polymorpha</name>
    <name type="common">Zebra mussel</name>
    <name type="synonym">Mytilus polymorpha</name>
    <dbReference type="NCBI Taxonomy" id="45954"/>
    <lineage>
        <taxon>Eukaryota</taxon>
        <taxon>Metazoa</taxon>
        <taxon>Spiralia</taxon>
        <taxon>Lophotrochozoa</taxon>
        <taxon>Mollusca</taxon>
        <taxon>Bivalvia</taxon>
        <taxon>Autobranchia</taxon>
        <taxon>Heteroconchia</taxon>
        <taxon>Euheterodonta</taxon>
        <taxon>Imparidentia</taxon>
        <taxon>Neoheterodontei</taxon>
        <taxon>Myida</taxon>
        <taxon>Dreissenoidea</taxon>
        <taxon>Dreissenidae</taxon>
        <taxon>Dreissena</taxon>
    </lineage>
</organism>
<dbReference type="AlphaFoldDB" id="A0A9D4NHH5"/>
<keyword evidence="3" id="KW-1185">Reference proteome</keyword>
<feature type="region of interest" description="Disordered" evidence="1">
    <location>
        <begin position="100"/>
        <end position="125"/>
    </location>
</feature>
<feature type="compositionally biased region" description="Basic and acidic residues" evidence="1">
    <location>
        <begin position="322"/>
        <end position="333"/>
    </location>
</feature>
<reference evidence="2" key="2">
    <citation type="submission" date="2020-11" db="EMBL/GenBank/DDBJ databases">
        <authorList>
            <person name="McCartney M.A."/>
            <person name="Auch B."/>
            <person name="Kono T."/>
            <person name="Mallez S."/>
            <person name="Becker A."/>
            <person name="Gohl D.M."/>
            <person name="Silverstein K.A.T."/>
            <person name="Koren S."/>
            <person name="Bechman K.B."/>
            <person name="Herman A."/>
            <person name="Abrahante J.E."/>
            <person name="Garbe J."/>
        </authorList>
    </citation>
    <scope>NUCLEOTIDE SEQUENCE</scope>
    <source>
        <strain evidence="2">Duluth1</strain>
        <tissue evidence="2">Whole animal</tissue>
    </source>
</reference>
<feature type="region of interest" description="Disordered" evidence="1">
    <location>
        <begin position="312"/>
        <end position="333"/>
    </location>
</feature>
<sequence>MQADNQGQGKQYRDPSLHRTPPKSDAKIGLATRFERSTTHNPLYEGHSEPSLNLLVRSGSSNSGINLHSDVTYSADSAVVQGVASRMMERSESNAAIQGVASRGMERSESSASIHGAASRGIDRSESDSRVASVMVVISSPSIMSADSSGRMAIQQHVSKPLTAYQSPLKSFLNSQNDGLHGDPLRTETPPKRPDYRPITKSEKTEVNVRLSQSLEKNRAAEESDAASRGPVSESVPKTRSASPPVFGRKRNEQCKRRRHTVGGTSDSNNILAMDAALSNVKRQSAWEQLRPNVGVNVVPHANMQSWLQAERLRGSSPDLSSLRDRGNRQATS</sequence>
<evidence type="ECO:0000313" key="3">
    <source>
        <dbReference type="Proteomes" id="UP000828390"/>
    </source>
</evidence>
<feature type="compositionally biased region" description="Basic and acidic residues" evidence="1">
    <location>
        <begin position="11"/>
        <end position="26"/>
    </location>
</feature>
<proteinExistence type="predicted"/>
<dbReference type="Proteomes" id="UP000828390">
    <property type="component" value="Unassembled WGS sequence"/>
</dbReference>
<name>A0A9D4NHH5_DREPO</name>
<dbReference type="EMBL" id="JAIWYP010000001">
    <property type="protein sequence ID" value="KAH3894385.1"/>
    <property type="molecule type" value="Genomic_DNA"/>
</dbReference>
<feature type="compositionally biased region" description="Basic and acidic residues" evidence="1">
    <location>
        <begin position="180"/>
        <end position="207"/>
    </location>
</feature>